<protein>
    <submittedName>
        <fullName evidence="1">YdeI/OmpD-associated family protein</fullName>
    </submittedName>
</protein>
<dbReference type="EMBL" id="JBHSVR010000001">
    <property type="protein sequence ID" value="MFC6635182.1"/>
    <property type="molecule type" value="Genomic_DNA"/>
</dbReference>
<dbReference type="Gene3D" id="2.40.30.100">
    <property type="entry name" value="AF2212/PG0164-like"/>
    <property type="match status" value="1"/>
</dbReference>
<evidence type="ECO:0000313" key="2">
    <source>
        <dbReference type="Proteomes" id="UP001596425"/>
    </source>
</evidence>
<dbReference type="InterPro" id="IPR015018">
    <property type="entry name" value="DUF1905"/>
</dbReference>
<keyword evidence="2" id="KW-1185">Reference proteome</keyword>
<organism evidence="1 2">
    <name type="scientific">Microbulbifer taiwanensis</name>
    <dbReference type="NCBI Taxonomy" id="986746"/>
    <lineage>
        <taxon>Bacteria</taxon>
        <taxon>Pseudomonadati</taxon>
        <taxon>Pseudomonadota</taxon>
        <taxon>Gammaproteobacteria</taxon>
        <taxon>Cellvibrionales</taxon>
        <taxon>Microbulbiferaceae</taxon>
        <taxon>Microbulbifer</taxon>
    </lineage>
</organism>
<gene>
    <name evidence="1" type="ORF">ACFQBM_17975</name>
</gene>
<sequence>MSQQFSATIKKIGINPCVDLPLSVSQAFDMRGYIPVRGLINRESFHINLVPIGEGRHRLFLNSDIRRRAGVDVGSRIQVHLEIDQSPKQEPVPGAFAYALENSPQARLVWDQLSPSRRKEILRYLNQAKREETLKKNIDKAIHLLMGDEESLGGIRLR</sequence>
<dbReference type="Pfam" id="PF08922">
    <property type="entry name" value="DUF1905"/>
    <property type="match status" value="1"/>
</dbReference>
<dbReference type="InterPro" id="IPR037079">
    <property type="entry name" value="AF2212/PG0164-like_sf"/>
</dbReference>
<dbReference type="Proteomes" id="UP001596425">
    <property type="component" value="Unassembled WGS sequence"/>
</dbReference>
<reference evidence="2" key="1">
    <citation type="journal article" date="2019" name="Int. J. Syst. Evol. Microbiol.">
        <title>The Global Catalogue of Microorganisms (GCM) 10K type strain sequencing project: providing services to taxonomists for standard genome sequencing and annotation.</title>
        <authorList>
            <consortium name="The Broad Institute Genomics Platform"/>
            <consortium name="The Broad Institute Genome Sequencing Center for Infectious Disease"/>
            <person name="Wu L."/>
            <person name="Ma J."/>
        </authorList>
    </citation>
    <scope>NUCLEOTIDE SEQUENCE [LARGE SCALE GENOMIC DNA]</scope>
    <source>
        <strain evidence="2">CGMCC 1.13718</strain>
    </source>
</reference>
<comment type="caution">
    <text evidence="1">The sequence shown here is derived from an EMBL/GenBank/DDBJ whole genome shotgun (WGS) entry which is preliminary data.</text>
</comment>
<accession>A0ABW1YUC6</accession>
<proteinExistence type="predicted"/>
<name>A0ABW1YUC6_9GAMM</name>
<evidence type="ECO:0000313" key="1">
    <source>
        <dbReference type="EMBL" id="MFC6635182.1"/>
    </source>
</evidence>
<dbReference type="SUPFAM" id="SSF141694">
    <property type="entry name" value="AF2212/PG0164-like"/>
    <property type="match status" value="1"/>
</dbReference>
<dbReference type="Pfam" id="PF13376">
    <property type="entry name" value="OmdA"/>
    <property type="match status" value="1"/>
</dbReference>
<dbReference type="RefSeq" id="WP_193194311.1">
    <property type="nucleotide sequence ID" value="NZ_JBHSVR010000001.1"/>
</dbReference>